<keyword evidence="5" id="KW-1185">Reference proteome</keyword>
<dbReference type="InterPro" id="IPR036779">
    <property type="entry name" value="LysM_dom_sf"/>
</dbReference>
<reference evidence="4 5" key="1">
    <citation type="submission" date="2023-10" db="EMBL/GenBank/DDBJ databases">
        <title>Complete Genome Sequence of Limnobacter thiooxidans CS-K2T, Isolated from freshwater lake sediments in Bavaria, Germany.</title>
        <authorList>
            <person name="Naruki M."/>
            <person name="Watanabe A."/>
            <person name="Warashina T."/>
            <person name="Morita T."/>
            <person name="Arakawa K."/>
        </authorList>
    </citation>
    <scope>NUCLEOTIDE SEQUENCE [LARGE SCALE GENOMIC DNA]</scope>
    <source>
        <strain evidence="4 5">CS-K2</strain>
    </source>
</reference>
<dbReference type="InterPro" id="IPR050570">
    <property type="entry name" value="Cell_wall_metabolism_enzyme"/>
</dbReference>
<dbReference type="CDD" id="cd12797">
    <property type="entry name" value="M23_peptidase"/>
    <property type="match status" value="1"/>
</dbReference>
<evidence type="ECO:0000259" key="3">
    <source>
        <dbReference type="PROSITE" id="PS51782"/>
    </source>
</evidence>
<evidence type="ECO:0000313" key="5">
    <source>
        <dbReference type="Proteomes" id="UP001329151"/>
    </source>
</evidence>
<name>A0AA86MI85_9BURK</name>
<dbReference type="Gene3D" id="2.70.70.10">
    <property type="entry name" value="Glucose Permease (Domain IIA)"/>
    <property type="match status" value="1"/>
</dbReference>
<dbReference type="GO" id="GO:0004222">
    <property type="term" value="F:metalloendopeptidase activity"/>
    <property type="evidence" value="ECO:0007669"/>
    <property type="project" value="TreeGrafter"/>
</dbReference>
<dbReference type="PANTHER" id="PTHR21666:SF263">
    <property type="entry name" value="MUREIN HYDROLASE ACTIVATOR NLPD"/>
    <property type="match status" value="1"/>
</dbReference>
<dbReference type="AlphaFoldDB" id="A0AA86MI85"/>
<protein>
    <submittedName>
        <fullName evidence="4">Peptidoglycan DD-metalloendopeptidase family protein</fullName>
    </submittedName>
</protein>
<dbReference type="RefSeq" id="WP_130556557.1">
    <property type="nucleotide sequence ID" value="NZ_AP028947.1"/>
</dbReference>
<comment type="similarity">
    <text evidence="1">Belongs to the E.coli NlpD/Haemophilus LppB family.</text>
</comment>
<dbReference type="GO" id="GO:0009279">
    <property type="term" value="C:cell outer membrane"/>
    <property type="evidence" value="ECO:0007669"/>
    <property type="project" value="TreeGrafter"/>
</dbReference>
<dbReference type="InterPro" id="IPR018392">
    <property type="entry name" value="LysM"/>
</dbReference>
<dbReference type="CDD" id="cd00118">
    <property type="entry name" value="LysM"/>
    <property type="match status" value="1"/>
</dbReference>
<dbReference type="EMBL" id="AP028947">
    <property type="protein sequence ID" value="BET25932.1"/>
    <property type="molecule type" value="Genomic_DNA"/>
</dbReference>
<dbReference type="PANTHER" id="PTHR21666">
    <property type="entry name" value="PEPTIDASE-RELATED"/>
    <property type="match status" value="1"/>
</dbReference>
<dbReference type="KEGG" id="lto:RGQ30_14330"/>
<gene>
    <name evidence="4" type="ORF">RGQ30_14330</name>
</gene>
<dbReference type="Pfam" id="PF01476">
    <property type="entry name" value="LysM"/>
    <property type="match status" value="1"/>
</dbReference>
<dbReference type="InterPro" id="IPR011055">
    <property type="entry name" value="Dup_hybrid_motif"/>
</dbReference>
<dbReference type="PROSITE" id="PS51257">
    <property type="entry name" value="PROKAR_LIPOPROTEIN"/>
    <property type="match status" value="1"/>
</dbReference>
<dbReference type="SMART" id="SM00257">
    <property type="entry name" value="LysM"/>
    <property type="match status" value="1"/>
</dbReference>
<feature type="domain" description="LysM" evidence="3">
    <location>
        <begin position="57"/>
        <end position="101"/>
    </location>
</feature>
<proteinExistence type="inferred from homology"/>
<organism evidence="4 5">
    <name type="scientific">Limnobacter thiooxidans</name>
    <dbReference type="NCBI Taxonomy" id="131080"/>
    <lineage>
        <taxon>Bacteria</taxon>
        <taxon>Pseudomonadati</taxon>
        <taxon>Pseudomonadota</taxon>
        <taxon>Betaproteobacteria</taxon>
        <taxon>Burkholderiales</taxon>
        <taxon>Burkholderiaceae</taxon>
        <taxon>Limnobacter</taxon>
    </lineage>
</organism>
<dbReference type="InterPro" id="IPR016047">
    <property type="entry name" value="M23ase_b-sheet_dom"/>
</dbReference>
<dbReference type="SUPFAM" id="SSF51261">
    <property type="entry name" value="Duplicated hybrid motif"/>
    <property type="match status" value="1"/>
</dbReference>
<evidence type="ECO:0000313" key="4">
    <source>
        <dbReference type="EMBL" id="BET25932.1"/>
    </source>
</evidence>
<evidence type="ECO:0000256" key="2">
    <source>
        <dbReference type="SAM" id="MobiDB-lite"/>
    </source>
</evidence>
<dbReference type="Proteomes" id="UP001329151">
    <property type="component" value="Chromosome"/>
</dbReference>
<feature type="compositionally biased region" description="Basic and acidic residues" evidence="2">
    <location>
        <begin position="253"/>
        <end position="265"/>
    </location>
</feature>
<feature type="region of interest" description="Disordered" evidence="2">
    <location>
        <begin position="241"/>
        <end position="279"/>
    </location>
</feature>
<dbReference type="PROSITE" id="PS51782">
    <property type="entry name" value="LYSM"/>
    <property type="match status" value="1"/>
</dbReference>
<dbReference type="Pfam" id="PF01551">
    <property type="entry name" value="Peptidase_M23"/>
    <property type="match status" value="1"/>
</dbReference>
<dbReference type="Gene3D" id="3.10.350.10">
    <property type="entry name" value="LysM domain"/>
    <property type="match status" value="1"/>
</dbReference>
<sequence>MKRGVLTKTSLQGQTRTLLAGFATLVFLGACTTTGNQAPVVDRLPSRATDSAVAKDGIYIVKAGDTLYSIALDNGLDWRELARANNLADPSKLSVGQQLRVAGATGVVAGVSNQSAPMEDTGVEITPIAPAGVAKPVDAKPIEATPAPEIKPPAPTAVTLGFIWPHPGSIIQGYKAGVNKGIDLAAKVGDPVLASQAGRVVYSGNALRGYGNLIILKHDNNLLTAYAHNKTLLVKEGEPVTKGQKIAEAGQSDTDRPKLHFEVRKQGKPVDPMDYLPAR</sequence>
<accession>A0AA86MI85</accession>
<evidence type="ECO:0000256" key="1">
    <source>
        <dbReference type="ARBA" id="ARBA00038420"/>
    </source>
</evidence>
<dbReference type="GO" id="GO:0032153">
    <property type="term" value="C:cell division site"/>
    <property type="evidence" value="ECO:0007669"/>
    <property type="project" value="TreeGrafter"/>
</dbReference>